<feature type="region of interest" description="Disordered" evidence="1">
    <location>
        <begin position="1"/>
        <end position="32"/>
    </location>
</feature>
<keyword evidence="3" id="KW-1185">Reference proteome</keyword>
<name>A0AAN6S013_9PEZI</name>
<evidence type="ECO:0000256" key="1">
    <source>
        <dbReference type="SAM" id="MobiDB-lite"/>
    </source>
</evidence>
<proteinExistence type="predicted"/>
<accession>A0AAN6S013</accession>
<evidence type="ECO:0000313" key="2">
    <source>
        <dbReference type="EMBL" id="KAK3935058.1"/>
    </source>
</evidence>
<dbReference type="EMBL" id="MU853944">
    <property type="protein sequence ID" value="KAK3935058.1"/>
    <property type="molecule type" value="Genomic_DNA"/>
</dbReference>
<organism evidence="2 3">
    <name type="scientific">Diplogelasinospora grovesii</name>
    <dbReference type="NCBI Taxonomy" id="303347"/>
    <lineage>
        <taxon>Eukaryota</taxon>
        <taxon>Fungi</taxon>
        <taxon>Dikarya</taxon>
        <taxon>Ascomycota</taxon>
        <taxon>Pezizomycotina</taxon>
        <taxon>Sordariomycetes</taxon>
        <taxon>Sordariomycetidae</taxon>
        <taxon>Sordariales</taxon>
        <taxon>Diplogelasinosporaceae</taxon>
        <taxon>Diplogelasinospora</taxon>
    </lineage>
</organism>
<dbReference type="Proteomes" id="UP001303473">
    <property type="component" value="Unassembled WGS sequence"/>
</dbReference>
<evidence type="ECO:0000313" key="3">
    <source>
        <dbReference type="Proteomes" id="UP001303473"/>
    </source>
</evidence>
<gene>
    <name evidence="2" type="ORF">QBC46DRAFT_453763</name>
</gene>
<reference evidence="3" key="1">
    <citation type="journal article" date="2023" name="Mol. Phylogenet. Evol.">
        <title>Genome-scale phylogeny and comparative genomics of the fungal order Sordariales.</title>
        <authorList>
            <person name="Hensen N."/>
            <person name="Bonometti L."/>
            <person name="Westerberg I."/>
            <person name="Brannstrom I.O."/>
            <person name="Guillou S."/>
            <person name="Cros-Aarteil S."/>
            <person name="Calhoun S."/>
            <person name="Haridas S."/>
            <person name="Kuo A."/>
            <person name="Mondo S."/>
            <person name="Pangilinan J."/>
            <person name="Riley R."/>
            <person name="LaButti K."/>
            <person name="Andreopoulos B."/>
            <person name="Lipzen A."/>
            <person name="Chen C."/>
            <person name="Yan M."/>
            <person name="Daum C."/>
            <person name="Ng V."/>
            <person name="Clum A."/>
            <person name="Steindorff A."/>
            <person name="Ohm R.A."/>
            <person name="Martin F."/>
            <person name="Silar P."/>
            <person name="Natvig D.O."/>
            <person name="Lalanne C."/>
            <person name="Gautier V."/>
            <person name="Ament-Velasquez S.L."/>
            <person name="Kruys A."/>
            <person name="Hutchinson M.I."/>
            <person name="Powell A.J."/>
            <person name="Barry K."/>
            <person name="Miller A.N."/>
            <person name="Grigoriev I.V."/>
            <person name="Debuchy R."/>
            <person name="Gladieux P."/>
            <person name="Hiltunen Thoren M."/>
            <person name="Johannesson H."/>
        </authorList>
    </citation>
    <scope>NUCLEOTIDE SEQUENCE [LARGE SCALE GENOMIC DNA]</scope>
    <source>
        <strain evidence="3">CBS 340.73</strain>
    </source>
</reference>
<comment type="caution">
    <text evidence="2">The sequence shown here is derived from an EMBL/GenBank/DDBJ whole genome shotgun (WGS) entry which is preliminary data.</text>
</comment>
<protein>
    <submittedName>
        <fullName evidence="2">Uncharacterized protein</fullName>
    </submittedName>
</protein>
<dbReference type="AlphaFoldDB" id="A0AAN6S013"/>
<sequence length="100" mass="12043">MSSTKRTIMCRQYSKSRKKSKADRKQAAPSTDHIEAFFTKHPDFDYDLSAPIWTEFSHMYKYFEWNDEDYEMQETRRNLKAAMVKQFNNLDRTDVEDLNS</sequence>